<dbReference type="GeneID" id="303485558"/>
<gene>
    <name evidence="8" type="ORF">B5J99_08250</name>
</gene>
<evidence type="ECO:0000256" key="2">
    <source>
        <dbReference type="ARBA" id="ARBA00022448"/>
    </source>
</evidence>
<dbReference type="SUPFAM" id="SSF103473">
    <property type="entry name" value="MFS general substrate transporter"/>
    <property type="match status" value="1"/>
</dbReference>
<dbReference type="InterPro" id="IPR044770">
    <property type="entry name" value="MFS_spinster-like"/>
</dbReference>
<feature type="transmembrane region" description="Helical" evidence="6">
    <location>
        <begin position="34"/>
        <end position="52"/>
    </location>
</feature>
<evidence type="ECO:0000256" key="1">
    <source>
        <dbReference type="ARBA" id="ARBA00004141"/>
    </source>
</evidence>
<feature type="transmembrane region" description="Helical" evidence="6">
    <location>
        <begin position="194"/>
        <end position="214"/>
    </location>
</feature>
<evidence type="ECO:0000256" key="4">
    <source>
        <dbReference type="ARBA" id="ARBA00022989"/>
    </source>
</evidence>
<dbReference type="Proteomes" id="UP000258016">
    <property type="component" value="Chromosome"/>
</dbReference>
<feature type="transmembrane region" description="Helical" evidence="6">
    <location>
        <begin position="447"/>
        <end position="465"/>
    </location>
</feature>
<keyword evidence="9" id="KW-1185">Reference proteome</keyword>
<evidence type="ECO:0000259" key="7">
    <source>
        <dbReference type="PROSITE" id="PS50850"/>
    </source>
</evidence>
<feature type="transmembrane region" description="Helical" evidence="6">
    <location>
        <begin position="286"/>
        <end position="307"/>
    </location>
</feature>
<comment type="subcellular location">
    <subcellularLocation>
        <location evidence="1">Membrane</location>
        <topology evidence="1">Multi-pass membrane protein</topology>
    </subcellularLocation>
</comment>
<sequence>MDKQSVAVIDPASKTMPASESATSLPAERVYGPVYRAVLLTLILLTAAFAYIDRVIVQTLAEPIKQEFGLSDFQLGLLGGLSFAILYSSLGLPIARLAERKDRVTIISVSIGIFSIMSALCGFATSFWQLFAARVGVGIGEAGVQAPSASLIGDHFPPHRRGFALTIMRLGAPVGSVIGSVAAASIAAEYGWRTALMAVGVPGLLVALLFRLLLTDPPRGMSDPAAQRAEAAKPPPMMAVFRLLLTRPAFLHMLIGLALASMGLYAGGAFTTPFFMRVHSLTLAEAGGYLAFLSGIAATAGMSLGGFGIDFIARRGERWYALLPFWGLALSLPLYLFGYIAPDPRVSLVCLTIAGIFLFFHSVPTLVAFQNMVAANMRTTAAFVFFFVSTLIGVGFGPPIIGLVSDLYTGYAMDGAGLTARCAADATAAGCAAASAWGVRASLLTSLSLYAWAAVHYWIAARAIARDAMAA</sequence>
<feature type="transmembrane region" description="Helical" evidence="6">
    <location>
        <begin position="346"/>
        <end position="369"/>
    </location>
</feature>
<feature type="transmembrane region" description="Helical" evidence="6">
    <location>
        <begin position="73"/>
        <end position="94"/>
    </location>
</feature>
<dbReference type="PANTHER" id="PTHR23505">
    <property type="entry name" value="SPINSTER"/>
    <property type="match status" value="1"/>
</dbReference>
<dbReference type="CDD" id="cd17328">
    <property type="entry name" value="MFS_spinster_like"/>
    <property type="match status" value="1"/>
</dbReference>
<organism evidence="8 9">
    <name type="scientific">Blastomonas fulva</name>
    <dbReference type="NCBI Taxonomy" id="1550728"/>
    <lineage>
        <taxon>Bacteria</taxon>
        <taxon>Pseudomonadati</taxon>
        <taxon>Pseudomonadota</taxon>
        <taxon>Alphaproteobacteria</taxon>
        <taxon>Sphingomonadales</taxon>
        <taxon>Sphingomonadaceae</taxon>
        <taxon>Blastomonas</taxon>
    </lineage>
</organism>
<protein>
    <recommendedName>
        <fullName evidence="7">Major facilitator superfamily (MFS) profile domain-containing protein</fullName>
    </recommendedName>
</protein>
<dbReference type="PANTHER" id="PTHR23505:SF79">
    <property type="entry name" value="PROTEIN SPINSTER"/>
    <property type="match status" value="1"/>
</dbReference>
<dbReference type="Pfam" id="PF07690">
    <property type="entry name" value="MFS_1"/>
    <property type="match status" value="1"/>
</dbReference>
<feature type="transmembrane region" description="Helical" evidence="6">
    <location>
        <begin position="319"/>
        <end position="340"/>
    </location>
</feature>
<evidence type="ECO:0000256" key="6">
    <source>
        <dbReference type="SAM" id="Phobius"/>
    </source>
</evidence>
<feature type="domain" description="Major facilitator superfamily (MFS) profile" evidence="7">
    <location>
        <begin position="39"/>
        <end position="465"/>
    </location>
</feature>
<keyword evidence="2" id="KW-0813">Transport</keyword>
<feature type="transmembrane region" description="Helical" evidence="6">
    <location>
        <begin position="381"/>
        <end position="401"/>
    </location>
</feature>
<keyword evidence="5 6" id="KW-0472">Membrane</keyword>
<evidence type="ECO:0000256" key="3">
    <source>
        <dbReference type="ARBA" id="ARBA00022692"/>
    </source>
</evidence>
<evidence type="ECO:0000313" key="9">
    <source>
        <dbReference type="Proteomes" id="UP000258016"/>
    </source>
</evidence>
<proteinExistence type="predicted"/>
<dbReference type="InterPro" id="IPR020846">
    <property type="entry name" value="MFS_dom"/>
</dbReference>
<dbReference type="Gene3D" id="1.20.1250.20">
    <property type="entry name" value="MFS general substrate transporter like domains"/>
    <property type="match status" value="1"/>
</dbReference>
<dbReference type="InterPro" id="IPR011701">
    <property type="entry name" value="MFS"/>
</dbReference>
<evidence type="ECO:0000313" key="8">
    <source>
        <dbReference type="EMBL" id="ASR51454.1"/>
    </source>
</evidence>
<dbReference type="PROSITE" id="PS50850">
    <property type="entry name" value="MFS"/>
    <property type="match status" value="1"/>
</dbReference>
<dbReference type="InterPro" id="IPR036259">
    <property type="entry name" value="MFS_trans_sf"/>
</dbReference>
<reference evidence="8 9" key="1">
    <citation type="submission" date="2017-03" db="EMBL/GenBank/DDBJ databases">
        <title>Complete genome sequence of Blastomonas fulva degrading microcsystin LR.</title>
        <authorList>
            <person name="Lee H.-g."/>
            <person name="Jin L."/>
            <person name="oh H.-M."/>
        </authorList>
    </citation>
    <scope>NUCLEOTIDE SEQUENCE [LARGE SCALE GENOMIC DNA]</scope>
    <source>
        <strain evidence="8 9">T2</strain>
    </source>
</reference>
<keyword evidence="3 6" id="KW-0812">Transmembrane</keyword>
<dbReference type="EMBL" id="CP020083">
    <property type="protein sequence ID" value="ASR51454.1"/>
    <property type="molecule type" value="Genomic_DNA"/>
</dbReference>
<evidence type="ECO:0000256" key="5">
    <source>
        <dbReference type="ARBA" id="ARBA00023136"/>
    </source>
</evidence>
<dbReference type="RefSeq" id="WP_117352127.1">
    <property type="nucleotide sequence ID" value="NZ_CP020083.1"/>
</dbReference>
<feature type="transmembrane region" description="Helical" evidence="6">
    <location>
        <begin position="106"/>
        <end position="128"/>
    </location>
</feature>
<feature type="transmembrane region" description="Helical" evidence="6">
    <location>
        <begin position="170"/>
        <end position="188"/>
    </location>
</feature>
<accession>A0ABN5B739</accession>
<feature type="transmembrane region" description="Helical" evidence="6">
    <location>
        <begin position="244"/>
        <end position="266"/>
    </location>
</feature>
<name>A0ABN5B739_9SPHN</name>
<keyword evidence="4 6" id="KW-1133">Transmembrane helix</keyword>